<gene>
    <name evidence="3" type="ORF">ODALV1_LOCUS21460</name>
</gene>
<name>A0ABP1RDB7_9HEXA</name>
<evidence type="ECO:0000256" key="1">
    <source>
        <dbReference type="SAM" id="MobiDB-lite"/>
    </source>
</evidence>
<accession>A0ABP1RDB7</accession>
<proteinExistence type="predicted"/>
<evidence type="ECO:0000313" key="4">
    <source>
        <dbReference type="Proteomes" id="UP001642540"/>
    </source>
</evidence>
<comment type="caution">
    <text evidence="3">The sequence shown here is derived from an EMBL/GenBank/DDBJ whole genome shotgun (WGS) entry which is preliminary data.</text>
</comment>
<dbReference type="EMBL" id="CAXLJM020000072">
    <property type="protein sequence ID" value="CAL8126572.1"/>
    <property type="molecule type" value="Genomic_DNA"/>
</dbReference>
<keyword evidence="2" id="KW-0812">Transmembrane</keyword>
<keyword evidence="4" id="KW-1185">Reference proteome</keyword>
<protein>
    <submittedName>
        <fullName evidence="3">Uncharacterized protein</fullName>
    </submittedName>
</protein>
<keyword evidence="2" id="KW-1133">Transmembrane helix</keyword>
<keyword evidence="2" id="KW-0472">Membrane</keyword>
<sequence length="114" mass="12953">MGYFQDNFPGSPAARQRLRLAKGLVIYSVVTGVLIYKFAPAIRRYDKEIAEGRVPIRSMYLDYIAEKIKGRGVFGPLQPTTDQLIAGRQEQEREERSDFAGPHVSPELIKKITR</sequence>
<evidence type="ECO:0000313" key="3">
    <source>
        <dbReference type="EMBL" id="CAL8126572.1"/>
    </source>
</evidence>
<feature type="transmembrane region" description="Helical" evidence="2">
    <location>
        <begin position="20"/>
        <end position="39"/>
    </location>
</feature>
<dbReference type="Proteomes" id="UP001642540">
    <property type="component" value="Unassembled WGS sequence"/>
</dbReference>
<reference evidence="3 4" key="1">
    <citation type="submission" date="2024-08" db="EMBL/GenBank/DDBJ databases">
        <authorList>
            <person name="Cucini C."/>
            <person name="Frati F."/>
        </authorList>
    </citation>
    <scope>NUCLEOTIDE SEQUENCE [LARGE SCALE GENOMIC DNA]</scope>
</reference>
<evidence type="ECO:0000256" key="2">
    <source>
        <dbReference type="SAM" id="Phobius"/>
    </source>
</evidence>
<feature type="compositionally biased region" description="Basic and acidic residues" evidence="1">
    <location>
        <begin position="89"/>
        <end position="98"/>
    </location>
</feature>
<feature type="region of interest" description="Disordered" evidence="1">
    <location>
        <begin position="86"/>
        <end position="114"/>
    </location>
</feature>
<organism evidence="3 4">
    <name type="scientific">Orchesella dallaii</name>
    <dbReference type="NCBI Taxonomy" id="48710"/>
    <lineage>
        <taxon>Eukaryota</taxon>
        <taxon>Metazoa</taxon>
        <taxon>Ecdysozoa</taxon>
        <taxon>Arthropoda</taxon>
        <taxon>Hexapoda</taxon>
        <taxon>Collembola</taxon>
        <taxon>Entomobryomorpha</taxon>
        <taxon>Entomobryoidea</taxon>
        <taxon>Orchesellidae</taxon>
        <taxon>Orchesellinae</taxon>
        <taxon>Orchesella</taxon>
    </lineage>
</organism>